<evidence type="ECO:0000313" key="1">
    <source>
        <dbReference type="EMBL" id="JAH81911.1"/>
    </source>
</evidence>
<name>A0A0E9VV42_ANGAN</name>
<dbReference type="AlphaFoldDB" id="A0A0E9VV42"/>
<dbReference type="EMBL" id="GBXM01026666">
    <property type="protein sequence ID" value="JAH81911.1"/>
    <property type="molecule type" value="Transcribed_RNA"/>
</dbReference>
<reference evidence="1" key="2">
    <citation type="journal article" date="2015" name="Fish Shellfish Immunol.">
        <title>Early steps in the European eel (Anguilla anguilla)-Vibrio vulnificus interaction in the gills: Role of the RtxA13 toxin.</title>
        <authorList>
            <person name="Callol A."/>
            <person name="Pajuelo D."/>
            <person name="Ebbesson L."/>
            <person name="Teles M."/>
            <person name="MacKenzie S."/>
            <person name="Amaro C."/>
        </authorList>
    </citation>
    <scope>NUCLEOTIDE SEQUENCE</scope>
</reference>
<organism evidence="1">
    <name type="scientific">Anguilla anguilla</name>
    <name type="common">European freshwater eel</name>
    <name type="synonym">Muraena anguilla</name>
    <dbReference type="NCBI Taxonomy" id="7936"/>
    <lineage>
        <taxon>Eukaryota</taxon>
        <taxon>Metazoa</taxon>
        <taxon>Chordata</taxon>
        <taxon>Craniata</taxon>
        <taxon>Vertebrata</taxon>
        <taxon>Euteleostomi</taxon>
        <taxon>Actinopterygii</taxon>
        <taxon>Neopterygii</taxon>
        <taxon>Teleostei</taxon>
        <taxon>Anguilliformes</taxon>
        <taxon>Anguillidae</taxon>
        <taxon>Anguilla</taxon>
    </lineage>
</organism>
<proteinExistence type="predicted"/>
<accession>A0A0E9VV42</accession>
<protein>
    <submittedName>
        <fullName evidence="1">Uncharacterized protein</fullName>
    </submittedName>
</protein>
<reference evidence="1" key="1">
    <citation type="submission" date="2014-11" db="EMBL/GenBank/DDBJ databases">
        <authorList>
            <person name="Amaro Gonzalez C."/>
        </authorList>
    </citation>
    <scope>NUCLEOTIDE SEQUENCE</scope>
</reference>
<sequence length="38" mass="4343">MRFASRWTHVGAVQCRPTFHGESSQCTHYFSSNNNNAL</sequence>